<keyword evidence="1" id="KW-1015">Disulfide bond</keyword>
<reference evidence="4" key="1">
    <citation type="submission" date="2020-05" db="UniProtKB">
        <authorList>
            <consortium name="EnsemblMetazoa"/>
        </authorList>
    </citation>
    <scope>IDENTIFICATION</scope>
    <source>
        <strain evidence="4">USDA</strain>
    </source>
</reference>
<dbReference type="STRING" id="35570.A0A1I8Q5X8"/>
<feature type="chain" id="PRO_5009327835" description="C-type lectin domain-containing protein" evidence="2">
    <location>
        <begin position="23"/>
        <end position="180"/>
    </location>
</feature>
<feature type="domain" description="C-type lectin" evidence="3">
    <location>
        <begin position="29"/>
        <end position="150"/>
    </location>
</feature>
<gene>
    <name evidence="4" type="primary">106091443</name>
</gene>
<dbReference type="InterPro" id="IPR018378">
    <property type="entry name" value="C-type_lectin_CS"/>
</dbReference>
<evidence type="ECO:0000313" key="4">
    <source>
        <dbReference type="EnsemblMetazoa" id="SCAU014219-PA"/>
    </source>
</evidence>
<feature type="signal peptide" evidence="2">
    <location>
        <begin position="1"/>
        <end position="22"/>
    </location>
</feature>
<dbReference type="Pfam" id="PF00059">
    <property type="entry name" value="Lectin_C"/>
    <property type="match status" value="1"/>
</dbReference>
<evidence type="ECO:0000256" key="2">
    <source>
        <dbReference type="SAM" id="SignalP"/>
    </source>
</evidence>
<dbReference type="SUPFAM" id="SSF56436">
    <property type="entry name" value="C-type lectin-like"/>
    <property type="match status" value="1"/>
</dbReference>
<evidence type="ECO:0000256" key="1">
    <source>
        <dbReference type="ARBA" id="ARBA00023157"/>
    </source>
</evidence>
<dbReference type="PROSITE" id="PS00615">
    <property type="entry name" value="C_TYPE_LECTIN_1"/>
    <property type="match status" value="1"/>
</dbReference>
<dbReference type="PROSITE" id="PS50041">
    <property type="entry name" value="C_TYPE_LECTIN_2"/>
    <property type="match status" value="1"/>
</dbReference>
<keyword evidence="5" id="KW-1185">Reference proteome</keyword>
<dbReference type="AlphaFoldDB" id="A0A1I8Q5X8"/>
<name>A0A1I8Q5X8_STOCA</name>
<dbReference type="EnsemblMetazoa" id="SCAU014219-RA">
    <property type="protein sequence ID" value="SCAU014219-PA"/>
    <property type="gene ID" value="SCAU014219"/>
</dbReference>
<evidence type="ECO:0000313" key="5">
    <source>
        <dbReference type="Proteomes" id="UP000095300"/>
    </source>
</evidence>
<dbReference type="Proteomes" id="UP000095300">
    <property type="component" value="Unassembled WGS sequence"/>
</dbReference>
<dbReference type="Gene3D" id="3.10.100.10">
    <property type="entry name" value="Mannose-Binding Protein A, subunit A"/>
    <property type="match status" value="1"/>
</dbReference>
<dbReference type="SMART" id="SM00034">
    <property type="entry name" value="CLECT"/>
    <property type="match status" value="1"/>
</dbReference>
<dbReference type="KEGG" id="scac:106091443"/>
<sequence length="180" mass="21288">MKAPKFLFLYLLLTAVYFEVWAGNHYQTPSGVAYYIEPMYQFNWFEAYFECSYRNMSLYTIKNIEQFQDLHSLLMSGKFNNKPPNLWIGGIGLKSKFFWVKTQQPMTYDDLWAPNNPDNANEMEHCLQIWSGKRYLNDLNCERKIGFVCESNSEDHLTAMAHNEGKYRGLTINLYQNNRV</sequence>
<dbReference type="InterPro" id="IPR016187">
    <property type="entry name" value="CTDL_fold"/>
</dbReference>
<dbReference type="CDD" id="cd00037">
    <property type="entry name" value="CLECT"/>
    <property type="match status" value="1"/>
</dbReference>
<organism evidence="4 5">
    <name type="scientific">Stomoxys calcitrans</name>
    <name type="common">Stable fly</name>
    <name type="synonym">Conops calcitrans</name>
    <dbReference type="NCBI Taxonomy" id="35570"/>
    <lineage>
        <taxon>Eukaryota</taxon>
        <taxon>Metazoa</taxon>
        <taxon>Ecdysozoa</taxon>
        <taxon>Arthropoda</taxon>
        <taxon>Hexapoda</taxon>
        <taxon>Insecta</taxon>
        <taxon>Pterygota</taxon>
        <taxon>Neoptera</taxon>
        <taxon>Endopterygota</taxon>
        <taxon>Diptera</taxon>
        <taxon>Brachycera</taxon>
        <taxon>Muscomorpha</taxon>
        <taxon>Muscoidea</taxon>
        <taxon>Muscidae</taxon>
        <taxon>Stomoxys</taxon>
    </lineage>
</organism>
<dbReference type="OrthoDB" id="418245at2759"/>
<dbReference type="InterPro" id="IPR001304">
    <property type="entry name" value="C-type_lectin-like"/>
</dbReference>
<dbReference type="VEuPathDB" id="VectorBase:SCAU014219"/>
<dbReference type="InterPro" id="IPR016186">
    <property type="entry name" value="C-type_lectin-like/link_sf"/>
</dbReference>
<proteinExistence type="predicted"/>
<evidence type="ECO:0000259" key="3">
    <source>
        <dbReference type="PROSITE" id="PS50041"/>
    </source>
</evidence>
<accession>A0A1I8Q5X8</accession>
<protein>
    <recommendedName>
        <fullName evidence="3">C-type lectin domain-containing protein</fullName>
    </recommendedName>
</protein>
<keyword evidence="2" id="KW-0732">Signal</keyword>